<organism evidence="1 2">
    <name type="scientific">Candidatus Collierbacteria bacterium GW2011_GWC2_44_18</name>
    <dbReference type="NCBI Taxonomy" id="1618392"/>
    <lineage>
        <taxon>Bacteria</taxon>
        <taxon>Candidatus Collieribacteriota</taxon>
    </lineage>
</organism>
<dbReference type="Pfam" id="PF04294">
    <property type="entry name" value="VanW"/>
    <property type="match status" value="1"/>
</dbReference>
<evidence type="ECO:0000313" key="1">
    <source>
        <dbReference type="EMBL" id="KKT48644.1"/>
    </source>
</evidence>
<dbReference type="STRING" id="1618392.UW41_C0022G0007"/>
<protein>
    <recommendedName>
        <fullName evidence="3">VanW family protein</fullName>
    </recommendedName>
</protein>
<evidence type="ECO:0000313" key="2">
    <source>
        <dbReference type="Proteomes" id="UP000034172"/>
    </source>
</evidence>
<proteinExistence type="predicted"/>
<dbReference type="Proteomes" id="UP000034172">
    <property type="component" value="Unassembled WGS sequence"/>
</dbReference>
<accession>A0A0G1KL53</accession>
<comment type="caution">
    <text evidence="1">The sequence shown here is derived from an EMBL/GenBank/DDBJ whole genome shotgun (WGS) entry which is preliminary data.</text>
</comment>
<sequence length="219" mass="24789">MKKFILSILIAIIIGKPEIPAISPMAKNFSQEVLSVKEMNMEYRYPVASVSKIFKENILLNLAYLDGRVTKAQDINWDEITKPFQSEFTLNPNETFAFHDAVTPQFKNTVVVTTKARFNKQDGFKTDGYLYGDGVCQLASFINMAARDAKLDVVQYTNHDFAAIPEVPKIYGVAIYLNPNNRAASARENLYVTNNQDKPVTFRFNYQNGQLKITVSKVV</sequence>
<gene>
    <name evidence="1" type="ORF">UW41_C0022G0007</name>
</gene>
<name>A0A0G1KL53_9BACT</name>
<dbReference type="InterPro" id="IPR007391">
    <property type="entry name" value="Vancomycin_resist_VanW"/>
</dbReference>
<dbReference type="EMBL" id="LCIE01000022">
    <property type="protein sequence ID" value="KKT48644.1"/>
    <property type="molecule type" value="Genomic_DNA"/>
</dbReference>
<evidence type="ECO:0008006" key="3">
    <source>
        <dbReference type="Google" id="ProtNLM"/>
    </source>
</evidence>
<dbReference type="AlphaFoldDB" id="A0A0G1KL53"/>
<reference evidence="1 2" key="1">
    <citation type="journal article" date="2015" name="Nature">
        <title>rRNA introns, odd ribosomes, and small enigmatic genomes across a large radiation of phyla.</title>
        <authorList>
            <person name="Brown C.T."/>
            <person name="Hug L.A."/>
            <person name="Thomas B.C."/>
            <person name="Sharon I."/>
            <person name="Castelle C.J."/>
            <person name="Singh A."/>
            <person name="Wilkins M.J."/>
            <person name="Williams K.H."/>
            <person name="Banfield J.F."/>
        </authorList>
    </citation>
    <scope>NUCLEOTIDE SEQUENCE [LARGE SCALE GENOMIC DNA]</scope>
</reference>